<evidence type="ECO:0000256" key="1">
    <source>
        <dbReference type="ARBA" id="ARBA00008601"/>
    </source>
</evidence>
<dbReference type="InterPro" id="IPR016130">
    <property type="entry name" value="Tyr_Pase_AS"/>
</dbReference>
<dbReference type="PROSITE" id="PS50054">
    <property type="entry name" value="TYR_PHOSPHATASE_DUAL"/>
    <property type="match status" value="1"/>
</dbReference>
<feature type="domain" description="Tyrosine-protein phosphatase" evidence="6">
    <location>
        <begin position="41"/>
        <end position="190"/>
    </location>
</feature>
<feature type="region of interest" description="Disordered" evidence="5">
    <location>
        <begin position="347"/>
        <end position="443"/>
    </location>
</feature>
<comment type="similarity">
    <text evidence="1">Belongs to the protein-tyrosine phosphatase family. Non-receptor class dual specificity subfamily.</text>
</comment>
<name>A0AAD9JFK4_9ANNE</name>
<proteinExistence type="inferred from homology"/>
<dbReference type="InterPro" id="IPR000387">
    <property type="entry name" value="Tyr_Pase_dom"/>
</dbReference>
<dbReference type="GO" id="GO:0004725">
    <property type="term" value="F:protein tyrosine phosphatase activity"/>
    <property type="evidence" value="ECO:0007669"/>
    <property type="project" value="UniProtKB-EC"/>
</dbReference>
<dbReference type="InterPro" id="IPR000340">
    <property type="entry name" value="Dual-sp_phosphatase_cat-dom"/>
</dbReference>
<evidence type="ECO:0000256" key="3">
    <source>
        <dbReference type="ARBA" id="ARBA00022801"/>
    </source>
</evidence>
<dbReference type="SMART" id="SM00195">
    <property type="entry name" value="DSPc"/>
    <property type="match status" value="1"/>
</dbReference>
<feature type="region of interest" description="Disordered" evidence="5">
    <location>
        <begin position="198"/>
        <end position="217"/>
    </location>
</feature>
<comment type="caution">
    <text evidence="8">The sequence shown here is derived from an EMBL/GenBank/DDBJ whole genome shotgun (WGS) entry which is preliminary data.</text>
</comment>
<dbReference type="Pfam" id="PF00782">
    <property type="entry name" value="DSPc"/>
    <property type="match status" value="1"/>
</dbReference>
<feature type="compositionally biased region" description="Basic and acidic residues" evidence="5">
    <location>
        <begin position="240"/>
        <end position="259"/>
    </location>
</feature>
<feature type="compositionally biased region" description="Polar residues" evidence="5">
    <location>
        <begin position="260"/>
        <end position="270"/>
    </location>
</feature>
<feature type="region of interest" description="Disordered" evidence="5">
    <location>
        <begin position="240"/>
        <end position="270"/>
    </location>
</feature>
<dbReference type="PROSITE" id="PS50056">
    <property type="entry name" value="TYR_PHOSPHATASE_2"/>
    <property type="match status" value="1"/>
</dbReference>
<reference evidence="8" key="1">
    <citation type="journal article" date="2023" name="Mol. Biol. Evol.">
        <title>Third-Generation Sequencing Reveals the Adaptive Role of the Epigenome in Three Deep-Sea Polychaetes.</title>
        <authorList>
            <person name="Perez M."/>
            <person name="Aroh O."/>
            <person name="Sun Y."/>
            <person name="Lan Y."/>
            <person name="Juniper S.K."/>
            <person name="Young C.R."/>
            <person name="Angers B."/>
            <person name="Qian P.Y."/>
        </authorList>
    </citation>
    <scope>NUCLEOTIDE SEQUENCE</scope>
    <source>
        <strain evidence="8">P08H-3</strain>
    </source>
</reference>
<feature type="domain" description="Tyrosine specific protein phosphatases" evidence="7">
    <location>
        <begin position="111"/>
        <end position="172"/>
    </location>
</feature>
<dbReference type="InterPro" id="IPR020422">
    <property type="entry name" value="TYR_PHOSPHATASE_DUAL_dom"/>
</dbReference>
<dbReference type="SUPFAM" id="SSF52799">
    <property type="entry name" value="(Phosphotyrosine protein) phosphatases II"/>
    <property type="match status" value="1"/>
</dbReference>
<accession>A0AAD9JFK4</accession>
<dbReference type="EC" id="3.1.3.48" evidence="2"/>
<keyword evidence="4" id="KW-0904">Protein phosphatase</keyword>
<protein>
    <recommendedName>
        <fullName evidence="2">protein-tyrosine-phosphatase</fullName>
        <ecNumber evidence="2">3.1.3.48</ecNumber>
    </recommendedName>
</protein>
<dbReference type="InterPro" id="IPR029021">
    <property type="entry name" value="Prot-tyrosine_phosphatase-like"/>
</dbReference>
<dbReference type="CDD" id="cd14498">
    <property type="entry name" value="DSP"/>
    <property type="match status" value="1"/>
</dbReference>
<evidence type="ECO:0000256" key="5">
    <source>
        <dbReference type="SAM" id="MobiDB-lite"/>
    </source>
</evidence>
<dbReference type="Gene3D" id="3.90.190.10">
    <property type="entry name" value="Protein tyrosine phosphatase superfamily"/>
    <property type="match status" value="1"/>
</dbReference>
<dbReference type="AlphaFoldDB" id="A0AAD9JFK4"/>
<keyword evidence="3" id="KW-0378">Hydrolase</keyword>
<dbReference type="Proteomes" id="UP001208570">
    <property type="component" value="Unassembled WGS sequence"/>
</dbReference>
<dbReference type="PANTHER" id="PTHR10159:SF529">
    <property type="entry name" value="TYROSINE-PROTEIN PHOSPHATASE DOMAIN-CONTAINING PROTEIN"/>
    <property type="match status" value="1"/>
</dbReference>
<dbReference type="EMBL" id="JAODUP010000340">
    <property type="protein sequence ID" value="KAK2152071.1"/>
    <property type="molecule type" value="Genomic_DNA"/>
</dbReference>
<evidence type="ECO:0000259" key="7">
    <source>
        <dbReference type="PROSITE" id="PS50056"/>
    </source>
</evidence>
<dbReference type="GO" id="GO:0005737">
    <property type="term" value="C:cytoplasm"/>
    <property type="evidence" value="ECO:0007669"/>
    <property type="project" value="TreeGrafter"/>
</dbReference>
<evidence type="ECO:0000259" key="6">
    <source>
        <dbReference type="PROSITE" id="PS50054"/>
    </source>
</evidence>
<keyword evidence="9" id="KW-1185">Reference proteome</keyword>
<feature type="compositionally biased region" description="Low complexity" evidence="5">
    <location>
        <begin position="360"/>
        <end position="369"/>
    </location>
</feature>
<sequence>MRGTSLAVDTMNNEFKADDRFYLRRMKEILDAFPNKGPPYCPVQLCPHVYIGSQRNADDLEGLRSLGITHVLNCAGTRRFDLSRSPYPISSGVKGYLMIPAEDHDQYDIMQHFPDAIAFLDKCKSMGGKALVHCNLGINRSGAVCAAYLMVYEQKSLLEVVGYLKDKRQYILCNKNFRRQLVRFSRCKGLLDAVNERGGDASKNSHNSDFGIGTNRLSETKRGNGDLYYSTQSLDRNGRLRYDHGKITEQRASPGEDRYNSYTLPSHPTTTSSYLVAQNYKNNRSRYDSYSANGSKSYQLESVPERKPISDFLPTVSKYDSRLRKNDSSSSLPTTIISSHKSVTFRRPTVSDVSDDSSRIRSSSGSPSPKLGFLSRIGTKIARQRSLTNISRSSLDDDDSSTSHPKRGSLRKVERSTSESDDSSLSTTRPLRVYKRSSTDTELYRKPSSLQMYRRADTIASASPELERTPSHLGEDNLLPQEFLYHKRNLAQLRSSKLAGKTSESSASGSSINLLARLKPVSKVKSNNRTNTGI</sequence>
<organism evidence="8 9">
    <name type="scientific">Paralvinella palmiformis</name>
    <dbReference type="NCBI Taxonomy" id="53620"/>
    <lineage>
        <taxon>Eukaryota</taxon>
        <taxon>Metazoa</taxon>
        <taxon>Spiralia</taxon>
        <taxon>Lophotrochozoa</taxon>
        <taxon>Annelida</taxon>
        <taxon>Polychaeta</taxon>
        <taxon>Sedentaria</taxon>
        <taxon>Canalipalpata</taxon>
        <taxon>Terebellida</taxon>
        <taxon>Terebelliformia</taxon>
        <taxon>Alvinellidae</taxon>
        <taxon>Paralvinella</taxon>
    </lineage>
</organism>
<dbReference type="GO" id="GO:0043409">
    <property type="term" value="P:negative regulation of MAPK cascade"/>
    <property type="evidence" value="ECO:0007669"/>
    <property type="project" value="TreeGrafter"/>
</dbReference>
<dbReference type="PANTHER" id="PTHR10159">
    <property type="entry name" value="DUAL SPECIFICITY PROTEIN PHOSPHATASE"/>
    <property type="match status" value="1"/>
</dbReference>
<evidence type="ECO:0000313" key="9">
    <source>
        <dbReference type="Proteomes" id="UP001208570"/>
    </source>
</evidence>
<dbReference type="PROSITE" id="PS00383">
    <property type="entry name" value="TYR_PHOSPHATASE_1"/>
    <property type="match status" value="1"/>
</dbReference>
<evidence type="ECO:0000256" key="2">
    <source>
        <dbReference type="ARBA" id="ARBA00013064"/>
    </source>
</evidence>
<gene>
    <name evidence="8" type="ORF">LSH36_340g01035</name>
</gene>
<evidence type="ECO:0000313" key="8">
    <source>
        <dbReference type="EMBL" id="KAK2152071.1"/>
    </source>
</evidence>
<evidence type="ECO:0000256" key="4">
    <source>
        <dbReference type="ARBA" id="ARBA00022912"/>
    </source>
</evidence>